<dbReference type="EMBL" id="LAZR01028092">
    <property type="protein sequence ID" value="KKL63655.1"/>
    <property type="molecule type" value="Genomic_DNA"/>
</dbReference>
<accession>A0A0F9G261</accession>
<reference evidence="1" key="1">
    <citation type="journal article" date="2015" name="Nature">
        <title>Complex archaea that bridge the gap between prokaryotes and eukaryotes.</title>
        <authorList>
            <person name="Spang A."/>
            <person name="Saw J.H."/>
            <person name="Jorgensen S.L."/>
            <person name="Zaremba-Niedzwiedzka K."/>
            <person name="Martijn J."/>
            <person name="Lind A.E."/>
            <person name="van Eijk R."/>
            <person name="Schleper C."/>
            <person name="Guy L."/>
            <person name="Ettema T.J."/>
        </authorList>
    </citation>
    <scope>NUCLEOTIDE SEQUENCE</scope>
</reference>
<organism evidence="1">
    <name type="scientific">marine sediment metagenome</name>
    <dbReference type="NCBI Taxonomy" id="412755"/>
    <lineage>
        <taxon>unclassified sequences</taxon>
        <taxon>metagenomes</taxon>
        <taxon>ecological metagenomes</taxon>
    </lineage>
</organism>
<gene>
    <name evidence="1" type="ORF">LCGC14_2172950</name>
</gene>
<proteinExistence type="predicted"/>
<protein>
    <submittedName>
        <fullName evidence="1">Uncharacterized protein</fullName>
    </submittedName>
</protein>
<sequence length="91" mass="9764">MTELADLKVAVDTAEAAKDDLVTERRANRETMSPRDFKAYNESTWAEQIDVEKAVTAANKAFQSAATTIRSEAINVAIGTLSETNTPGGTS</sequence>
<name>A0A0F9G261_9ZZZZ</name>
<dbReference type="AlphaFoldDB" id="A0A0F9G261"/>
<evidence type="ECO:0000313" key="1">
    <source>
        <dbReference type="EMBL" id="KKL63655.1"/>
    </source>
</evidence>
<comment type="caution">
    <text evidence="1">The sequence shown here is derived from an EMBL/GenBank/DDBJ whole genome shotgun (WGS) entry which is preliminary data.</text>
</comment>